<reference evidence="2" key="1">
    <citation type="submission" date="2023-08" db="EMBL/GenBank/DDBJ databases">
        <authorList>
            <person name="Chen Y."/>
            <person name="Shah S."/>
            <person name="Dougan E. K."/>
            <person name="Thang M."/>
            <person name="Chan C."/>
        </authorList>
    </citation>
    <scope>NUCLEOTIDE SEQUENCE</scope>
</reference>
<dbReference type="Proteomes" id="UP001178507">
    <property type="component" value="Unassembled WGS sequence"/>
</dbReference>
<keyword evidence="3" id="KW-1185">Reference proteome</keyword>
<feature type="transmembrane region" description="Helical" evidence="1">
    <location>
        <begin position="17"/>
        <end position="36"/>
    </location>
</feature>
<gene>
    <name evidence="2" type="ORF">EVOR1521_LOCUS15350</name>
</gene>
<sequence>MHAAPNRTADIRDIRDFSLAVAGFVVSGLGLAFTYASSDFRLKRLAVKKFMAPYEPAMSPDEVVPRKVVDDIQHRLRSWRQQSDATIVSGRYKSGKTVAVEEALRSVCGVWAFTVKVEDWEPAMYQMLGVKDANMFAEVLRRVRAKLQKKKFATNLTQYPILLLDIPRDTKGGKEEGMKLVSTTAKDMSSDSRYAASAHVLVAASSAASALAFDAGGRRFDIWVGDMTEKEASELLKMHEHESAAAAIIDNCGHRAGDLVDACNMLKRGINLSDIKVDFHKMAEKDVVNFMSLTLDGKQASALSGRANRGGGGHFIGRSWAKPGSCSRRRPSAPPTQLNAWPQLRAVIQRAMHAAPNRTADIRDIRDFSLAVAGFVVSGLGLAFTYASSDFRMKRLAVKKFMEPYEPAKSPDEVVPRKVVDDIQHRLRSWRQQSDATIVSGRYKSGKTVGVEEALRSVCGVWAFTVEVEDWKPAMYQMLGVKDANMFAEVLRRVRAKLQKKKFAKNLTQYPILLLDIPRDTKGGKEEGMKLVSTTAKDMSSDSRYAATAHVLVAASSAASALAFDAGGRRFDIWVGDMTEKEASELLKMHEHESAATAIIENCGHRAGDLVDACSMLKRGINLSHIKQRFHKMAEKDVVNFMSLTLDGKQVGQQIFHALLQSGGAGIEAVINTTAYEPRKIAKLMRDENAHAIIWHPTEMIY</sequence>
<keyword evidence="1" id="KW-0472">Membrane</keyword>
<keyword evidence="1" id="KW-0812">Transmembrane</keyword>
<evidence type="ECO:0000256" key="1">
    <source>
        <dbReference type="SAM" id="Phobius"/>
    </source>
</evidence>
<comment type="caution">
    <text evidence="2">The sequence shown here is derived from an EMBL/GenBank/DDBJ whole genome shotgun (WGS) entry which is preliminary data.</text>
</comment>
<proteinExistence type="predicted"/>
<evidence type="ECO:0000313" key="3">
    <source>
        <dbReference type="Proteomes" id="UP001178507"/>
    </source>
</evidence>
<dbReference type="EMBL" id="CAUJNA010001944">
    <property type="protein sequence ID" value="CAJ1389808.1"/>
    <property type="molecule type" value="Genomic_DNA"/>
</dbReference>
<organism evidence="2 3">
    <name type="scientific">Effrenium voratum</name>
    <dbReference type="NCBI Taxonomy" id="2562239"/>
    <lineage>
        <taxon>Eukaryota</taxon>
        <taxon>Sar</taxon>
        <taxon>Alveolata</taxon>
        <taxon>Dinophyceae</taxon>
        <taxon>Suessiales</taxon>
        <taxon>Symbiodiniaceae</taxon>
        <taxon>Effrenium</taxon>
    </lineage>
</organism>
<dbReference type="AlphaFoldDB" id="A0AA36N2I0"/>
<protein>
    <submittedName>
        <fullName evidence="2">Uncharacterized protein</fullName>
    </submittedName>
</protein>
<feature type="non-terminal residue" evidence="2">
    <location>
        <position position="702"/>
    </location>
</feature>
<keyword evidence="1" id="KW-1133">Transmembrane helix</keyword>
<name>A0AA36N2I0_9DINO</name>
<evidence type="ECO:0000313" key="2">
    <source>
        <dbReference type="EMBL" id="CAJ1389808.1"/>
    </source>
</evidence>
<accession>A0AA36N2I0</accession>